<dbReference type="GO" id="GO:0005886">
    <property type="term" value="C:plasma membrane"/>
    <property type="evidence" value="ECO:0007669"/>
    <property type="project" value="UniProtKB-SubCell"/>
</dbReference>
<feature type="non-terminal residue" evidence="7">
    <location>
        <position position="80"/>
    </location>
</feature>
<gene>
    <name evidence="7" type="ORF">E6K73_02720</name>
</gene>
<dbReference type="PANTHER" id="PTHR30086:SF20">
    <property type="entry name" value="ARGININE EXPORTER PROTEIN ARGO-RELATED"/>
    <property type="match status" value="1"/>
</dbReference>
<evidence type="ECO:0000256" key="4">
    <source>
        <dbReference type="ARBA" id="ARBA00022989"/>
    </source>
</evidence>
<evidence type="ECO:0000256" key="5">
    <source>
        <dbReference type="ARBA" id="ARBA00023136"/>
    </source>
</evidence>
<dbReference type="EMBL" id="VBOT01000031">
    <property type="protein sequence ID" value="TMQ52574.1"/>
    <property type="molecule type" value="Genomic_DNA"/>
</dbReference>
<dbReference type="Pfam" id="PF01810">
    <property type="entry name" value="LysE"/>
    <property type="match status" value="1"/>
</dbReference>
<keyword evidence="2" id="KW-1003">Cell membrane</keyword>
<accession>A0A538SMI1</accession>
<evidence type="ECO:0000256" key="1">
    <source>
        <dbReference type="ARBA" id="ARBA00004651"/>
    </source>
</evidence>
<dbReference type="Proteomes" id="UP000320184">
    <property type="component" value="Unassembled WGS sequence"/>
</dbReference>
<keyword evidence="3 6" id="KW-0812">Transmembrane</keyword>
<protein>
    <submittedName>
        <fullName evidence="7">LysE family translocator</fullName>
    </submittedName>
</protein>
<proteinExistence type="predicted"/>
<evidence type="ECO:0000256" key="6">
    <source>
        <dbReference type="SAM" id="Phobius"/>
    </source>
</evidence>
<dbReference type="InterPro" id="IPR001123">
    <property type="entry name" value="LeuE-type"/>
</dbReference>
<evidence type="ECO:0000256" key="3">
    <source>
        <dbReference type="ARBA" id="ARBA00022692"/>
    </source>
</evidence>
<name>A0A538SMI1_UNCEI</name>
<feature type="transmembrane region" description="Helical" evidence="6">
    <location>
        <begin position="42"/>
        <end position="66"/>
    </location>
</feature>
<keyword evidence="5 6" id="KW-0472">Membrane</keyword>
<evidence type="ECO:0000256" key="2">
    <source>
        <dbReference type="ARBA" id="ARBA00022475"/>
    </source>
</evidence>
<comment type="subcellular location">
    <subcellularLocation>
        <location evidence="1">Cell membrane</location>
        <topology evidence="1">Multi-pass membrane protein</topology>
    </subcellularLocation>
</comment>
<comment type="caution">
    <text evidence="7">The sequence shown here is derived from an EMBL/GenBank/DDBJ whole genome shotgun (WGS) entry which is preliminary data.</text>
</comment>
<dbReference type="AlphaFoldDB" id="A0A538SMI1"/>
<reference evidence="7 8" key="1">
    <citation type="journal article" date="2019" name="Nat. Microbiol.">
        <title>Mediterranean grassland soil C-N compound turnover is dependent on rainfall and depth, and is mediated by genomically divergent microorganisms.</title>
        <authorList>
            <person name="Diamond S."/>
            <person name="Andeer P.F."/>
            <person name="Li Z."/>
            <person name="Crits-Christoph A."/>
            <person name="Burstein D."/>
            <person name="Anantharaman K."/>
            <person name="Lane K.R."/>
            <person name="Thomas B.C."/>
            <person name="Pan C."/>
            <person name="Northen T.R."/>
            <person name="Banfield J.F."/>
        </authorList>
    </citation>
    <scope>NUCLEOTIDE SEQUENCE [LARGE SCALE GENOMIC DNA]</scope>
    <source>
        <strain evidence="7">WS_3</strain>
    </source>
</reference>
<keyword evidence="4 6" id="KW-1133">Transmembrane helix</keyword>
<sequence>MFERFPAFFALSALVIVAPGPDTALAIRNTLLGGRRAGTLTAIGVASGQAIWTLGTSLGLAALLTASRPAFGVVRWLGAG</sequence>
<evidence type="ECO:0000313" key="8">
    <source>
        <dbReference type="Proteomes" id="UP000320184"/>
    </source>
</evidence>
<evidence type="ECO:0000313" key="7">
    <source>
        <dbReference type="EMBL" id="TMQ52574.1"/>
    </source>
</evidence>
<dbReference type="GO" id="GO:0015171">
    <property type="term" value="F:amino acid transmembrane transporter activity"/>
    <property type="evidence" value="ECO:0007669"/>
    <property type="project" value="TreeGrafter"/>
</dbReference>
<dbReference type="PANTHER" id="PTHR30086">
    <property type="entry name" value="ARGININE EXPORTER PROTEIN ARGO"/>
    <property type="match status" value="1"/>
</dbReference>
<organism evidence="7 8">
    <name type="scientific">Eiseniibacteriota bacterium</name>
    <dbReference type="NCBI Taxonomy" id="2212470"/>
    <lineage>
        <taxon>Bacteria</taxon>
        <taxon>Candidatus Eiseniibacteriota</taxon>
    </lineage>
</organism>